<dbReference type="Gene3D" id="3.40.50.720">
    <property type="entry name" value="NAD(P)-binding Rossmann-like Domain"/>
    <property type="match status" value="1"/>
</dbReference>
<dbReference type="GO" id="GO:0016651">
    <property type="term" value="F:oxidoreductase activity, acting on NAD(P)H"/>
    <property type="evidence" value="ECO:0007669"/>
    <property type="project" value="TreeGrafter"/>
</dbReference>
<dbReference type="RefSeq" id="WP_212519046.1">
    <property type="nucleotide sequence ID" value="NZ_JAGSOH010000044.1"/>
</dbReference>
<dbReference type="InterPro" id="IPR013149">
    <property type="entry name" value="ADH-like_C"/>
</dbReference>
<protein>
    <submittedName>
        <fullName evidence="4">Zinc-binding dehydrogenase</fullName>
    </submittedName>
</protein>
<dbReference type="Pfam" id="PF00107">
    <property type="entry name" value="ADH_zinc_N"/>
    <property type="match status" value="1"/>
</dbReference>
<reference evidence="4" key="1">
    <citation type="submission" date="2021-04" db="EMBL/GenBank/DDBJ databases">
        <title>Genome based classification of Actinospica acidithermotolerans sp. nov., an actinobacterium isolated from an Indonesian hot spring.</title>
        <authorList>
            <person name="Kusuma A.B."/>
            <person name="Putra K.E."/>
            <person name="Nafisah S."/>
            <person name="Loh J."/>
            <person name="Nouioui I."/>
            <person name="Goodfellow M."/>
        </authorList>
    </citation>
    <scope>NUCLEOTIDE SEQUENCE</scope>
    <source>
        <strain evidence="4">MGRD01-02</strain>
    </source>
</reference>
<dbReference type="GO" id="GO:0070402">
    <property type="term" value="F:NADPH binding"/>
    <property type="evidence" value="ECO:0007669"/>
    <property type="project" value="TreeGrafter"/>
</dbReference>
<dbReference type="InterPro" id="IPR013154">
    <property type="entry name" value="ADH-like_N"/>
</dbReference>
<dbReference type="SUPFAM" id="SSF50129">
    <property type="entry name" value="GroES-like"/>
    <property type="match status" value="1"/>
</dbReference>
<dbReference type="SUPFAM" id="SSF51735">
    <property type="entry name" value="NAD(P)-binding Rossmann-fold domains"/>
    <property type="match status" value="1"/>
</dbReference>
<evidence type="ECO:0000259" key="3">
    <source>
        <dbReference type="SMART" id="SM00829"/>
    </source>
</evidence>
<evidence type="ECO:0000313" key="4">
    <source>
        <dbReference type="EMBL" id="MBR7827905.1"/>
    </source>
</evidence>
<keyword evidence="5" id="KW-1185">Reference proteome</keyword>
<keyword evidence="2" id="KW-0560">Oxidoreductase</keyword>
<dbReference type="Pfam" id="PF08240">
    <property type="entry name" value="ADH_N"/>
    <property type="match status" value="1"/>
</dbReference>
<dbReference type="InterPro" id="IPR036291">
    <property type="entry name" value="NAD(P)-bd_dom_sf"/>
</dbReference>
<gene>
    <name evidence="4" type="ORF">KDK95_16425</name>
</gene>
<comment type="caution">
    <text evidence="4">The sequence shown here is derived from an EMBL/GenBank/DDBJ whole genome shotgun (WGS) entry which is preliminary data.</text>
</comment>
<dbReference type="InterPro" id="IPR011032">
    <property type="entry name" value="GroES-like_sf"/>
</dbReference>
<proteinExistence type="predicted"/>
<accession>A0A941ECL4</accession>
<name>A0A941ECL4_9ACTN</name>
<dbReference type="PANTHER" id="PTHR48106">
    <property type="entry name" value="QUINONE OXIDOREDUCTASE PIG3-RELATED"/>
    <property type="match status" value="1"/>
</dbReference>
<feature type="domain" description="Enoyl reductase (ER)" evidence="3">
    <location>
        <begin position="10"/>
        <end position="332"/>
    </location>
</feature>
<dbReference type="SMART" id="SM00829">
    <property type="entry name" value="PKS_ER"/>
    <property type="match status" value="1"/>
</dbReference>
<evidence type="ECO:0000256" key="1">
    <source>
        <dbReference type="ARBA" id="ARBA00022857"/>
    </source>
</evidence>
<evidence type="ECO:0000313" key="5">
    <source>
        <dbReference type="Proteomes" id="UP000676325"/>
    </source>
</evidence>
<dbReference type="Gene3D" id="3.90.180.10">
    <property type="entry name" value="Medium-chain alcohol dehydrogenases, catalytic domain"/>
    <property type="match status" value="1"/>
</dbReference>
<organism evidence="4 5">
    <name type="scientific">Actinospica acidithermotolerans</name>
    <dbReference type="NCBI Taxonomy" id="2828514"/>
    <lineage>
        <taxon>Bacteria</taxon>
        <taxon>Bacillati</taxon>
        <taxon>Actinomycetota</taxon>
        <taxon>Actinomycetes</taxon>
        <taxon>Catenulisporales</taxon>
        <taxon>Actinospicaceae</taxon>
        <taxon>Actinospica</taxon>
    </lineage>
</organism>
<dbReference type="AlphaFoldDB" id="A0A941ECL4"/>
<dbReference type="EMBL" id="JAGSOH010000044">
    <property type="protein sequence ID" value="MBR7827905.1"/>
    <property type="molecule type" value="Genomic_DNA"/>
</dbReference>
<dbReference type="InterPro" id="IPR020843">
    <property type="entry name" value="ER"/>
</dbReference>
<keyword evidence="1" id="KW-0521">NADP</keyword>
<sequence length="334" mass="34161">MRAIVVREFGGPEVLRIEEVPDPVPGAGELLVRVVAAGIQFVETQARTGALQGVSPVAPKSLPWIPGREVAGDVIAVGAGVAPDWVGRRVLGLTVPVNGGPGGGYAELAVVQAENSHQLPDTLDYADAVSLLGTGRTALALIEQSEVGKGDTVLVEGATGAVGVLSMQLAHAAGAERVIALVRGAEKLKLAKDFGADVAIDTSADDWPAQVRAAAPEGVTVVLDGVGGELGATTFDLVARGGRFVIFGFSSGAMTKVDPDHAAERGVSVLSYFGPPTGPRSPEVLQRQSRDVLAAVADGTLRTLVGARYPLDQAAQAHAAIAARRTSGKTVLEP</sequence>
<dbReference type="Proteomes" id="UP000676325">
    <property type="component" value="Unassembled WGS sequence"/>
</dbReference>
<evidence type="ECO:0000256" key="2">
    <source>
        <dbReference type="ARBA" id="ARBA00023002"/>
    </source>
</evidence>